<proteinExistence type="inferred from homology"/>
<feature type="transmembrane region" description="Helical" evidence="11">
    <location>
        <begin position="315"/>
        <end position="337"/>
    </location>
</feature>
<evidence type="ECO:0000256" key="2">
    <source>
        <dbReference type="ARBA" id="ARBA00008697"/>
    </source>
</evidence>
<keyword evidence="9 11" id="KW-0472">Membrane</keyword>
<evidence type="ECO:0000256" key="4">
    <source>
        <dbReference type="ARBA" id="ARBA00016962"/>
    </source>
</evidence>
<comment type="function">
    <text evidence="10">Part of the ABC transporter complex hrt involved in hemin import. Responsible for the translocation of the substrate across the membrane.</text>
</comment>
<keyword evidence="6" id="KW-1003">Cell membrane</keyword>
<feature type="transmembrane region" description="Helical" evidence="11">
    <location>
        <begin position="15"/>
        <end position="40"/>
    </location>
</feature>
<keyword evidence="8 11" id="KW-1133">Transmembrane helix</keyword>
<dbReference type="AlphaFoldDB" id="A0A828ZTK8"/>
<feature type="transmembrane region" description="Helical" evidence="11">
    <location>
        <begin position="231"/>
        <end position="254"/>
    </location>
</feature>
<evidence type="ECO:0000256" key="8">
    <source>
        <dbReference type="ARBA" id="ARBA00022989"/>
    </source>
</evidence>
<evidence type="ECO:0000256" key="6">
    <source>
        <dbReference type="ARBA" id="ARBA00022475"/>
    </source>
</evidence>
<evidence type="ECO:0000256" key="11">
    <source>
        <dbReference type="SAM" id="Phobius"/>
    </source>
</evidence>
<keyword evidence="7 11" id="KW-0812">Transmembrane</keyword>
<dbReference type="Pfam" id="PF02687">
    <property type="entry name" value="FtsX"/>
    <property type="match status" value="1"/>
</dbReference>
<name>A0A828ZTK8_ENTFC</name>
<feature type="transmembrane region" description="Helical" evidence="11">
    <location>
        <begin position="275"/>
        <end position="300"/>
    </location>
</feature>
<evidence type="ECO:0000313" key="14">
    <source>
        <dbReference type="Proteomes" id="UP000010553"/>
    </source>
</evidence>
<accession>A0A828ZTK8</accession>
<keyword evidence="5" id="KW-0813">Transport</keyword>
<reference evidence="13 14" key="1">
    <citation type="submission" date="2012-12" db="EMBL/GenBank/DDBJ databases">
        <title>The Genome Sequence of Enterococcus faecium E1590.</title>
        <authorList>
            <consortium name="The Broad Institute Genome Sequencing Platform"/>
            <consortium name="The Broad Institute Genome Sequencing Center for Infectious Disease"/>
            <person name="Earl A.M."/>
            <person name="Gilmore M.S."/>
            <person name="van Schaik W."/>
            <person name="Lebreton F."/>
            <person name="Willems R.J."/>
            <person name="Walker B."/>
            <person name="Young S.K."/>
            <person name="Zeng Q."/>
            <person name="Gargeya S."/>
            <person name="Fitzgerald M."/>
            <person name="Haas B."/>
            <person name="Abouelleil A."/>
            <person name="Alvarado L."/>
            <person name="Arachchi H.M."/>
            <person name="Berlin A.M."/>
            <person name="Chapman S.B."/>
            <person name="Dewar J."/>
            <person name="Goldberg J."/>
            <person name="Griggs A."/>
            <person name="Gujja S."/>
            <person name="Hansen M."/>
            <person name="Howarth C."/>
            <person name="Imamovic A."/>
            <person name="Larimer J."/>
            <person name="McCowan C."/>
            <person name="Murphy C."/>
            <person name="Neiman D."/>
            <person name="Pearson M."/>
            <person name="Priest M."/>
            <person name="Roberts A."/>
            <person name="Saif S."/>
            <person name="Shea T."/>
            <person name="Sisk P."/>
            <person name="Sykes S."/>
            <person name="Wortman J."/>
            <person name="Nusbaum C."/>
            <person name="Birren B."/>
        </authorList>
    </citation>
    <scope>NUCLEOTIDE SEQUENCE [LARGE SCALE GENOMIC DNA]</scope>
    <source>
        <strain evidence="13 14">E1590</strain>
    </source>
</reference>
<gene>
    <name evidence="13" type="ORF">OIE_03887</name>
</gene>
<evidence type="ECO:0000256" key="10">
    <source>
        <dbReference type="ARBA" id="ARBA00024973"/>
    </source>
</evidence>
<dbReference type="InterPro" id="IPR003838">
    <property type="entry name" value="ABC3_permease_C"/>
</dbReference>
<evidence type="ECO:0000256" key="1">
    <source>
        <dbReference type="ARBA" id="ARBA00004651"/>
    </source>
</evidence>
<organism evidence="13 14">
    <name type="scientific">Enterococcus faecium EnGen0003</name>
    <dbReference type="NCBI Taxonomy" id="1138901"/>
    <lineage>
        <taxon>Bacteria</taxon>
        <taxon>Bacillati</taxon>
        <taxon>Bacillota</taxon>
        <taxon>Bacilli</taxon>
        <taxon>Lactobacillales</taxon>
        <taxon>Enterococcaceae</taxon>
        <taxon>Enterococcus</taxon>
    </lineage>
</organism>
<evidence type="ECO:0000256" key="9">
    <source>
        <dbReference type="ARBA" id="ARBA00023136"/>
    </source>
</evidence>
<feature type="domain" description="ABC3 transporter permease C-terminal" evidence="12">
    <location>
        <begin position="235"/>
        <end position="345"/>
    </location>
</feature>
<evidence type="ECO:0000313" key="13">
    <source>
        <dbReference type="EMBL" id="ELB03921.1"/>
    </source>
</evidence>
<evidence type="ECO:0000259" key="12">
    <source>
        <dbReference type="Pfam" id="PF02687"/>
    </source>
</evidence>
<evidence type="ECO:0000256" key="3">
    <source>
        <dbReference type="ARBA" id="ARBA00011131"/>
    </source>
</evidence>
<comment type="subunit">
    <text evidence="3">The complex is composed of two ATP-binding proteins (HrtA), two transmembrane proteins (HrtB) and a solute-binding protein.</text>
</comment>
<comment type="subcellular location">
    <subcellularLocation>
        <location evidence="1">Cell membrane</location>
        <topology evidence="1">Multi-pass membrane protein</topology>
    </subcellularLocation>
</comment>
<dbReference type="Proteomes" id="UP000010553">
    <property type="component" value="Unassembled WGS sequence"/>
</dbReference>
<sequence>MYLAIKEILHNKLRYSLVLVTVFLISFMVFFMTSLAIGLVRDNRTAADNWDSTGVVLSKYANKNLTASFITEDNYKDKLSDDAVPLGYMFAVTNLKNDDTTVNISIFAQNWNSFIAPKLIEGHYPESKNEVIIDQSMENYNIKMGDQIQLNGSTDEYKVVGITNDSKFFTVPVIYTDLSTYWKLQHTDKTTKTISAIVLNNDVDVSGEGLVQVTEQDMISNIPGYTPEVNVFMGMIIALVVITCLVVGIFIYIIMIQKLGLYGIMRAQGIQSKTIIWSLFCQIFVLSGMGVLMALIGVWAVKFVLPATLFFYPSWLAYSLLGLAIIIMALLGGLISLPKILKIDPIEAIGE</sequence>
<dbReference type="InterPro" id="IPR051125">
    <property type="entry name" value="ABC-4/HrtB_transporter"/>
</dbReference>
<dbReference type="RefSeq" id="WP_002308167.1">
    <property type="nucleotide sequence ID" value="NZ_KB029685.1"/>
</dbReference>
<dbReference type="EMBL" id="AHXC01000003">
    <property type="protein sequence ID" value="ELB03921.1"/>
    <property type="molecule type" value="Genomic_DNA"/>
</dbReference>
<evidence type="ECO:0000256" key="7">
    <source>
        <dbReference type="ARBA" id="ARBA00022692"/>
    </source>
</evidence>
<protein>
    <recommendedName>
        <fullName evidence="4">Putative hemin transport system permease protein HrtB</fullName>
    </recommendedName>
</protein>
<comment type="similarity">
    <text evidence="2">Belongs to the ABC-4 integral membrane protein family. HrtB subfamily.</text>
</comment>
<dbReference type="PANTHER" id="PTHR43738:SF1">
    <property type="entry name" value="HEMIN TRANSPORT SYSTEM PERMEASE PROTEIN HRTB-RELATED"/>
    <property type="match status" value="1"/>
</dbReference>
<evidence type="ECO:0000256" key="5">
    <source>
        <dbReference type="ARBA" id="ARBA00022448"/>
    </source>
</evidence>
<dbReference type="GO" id="GO:0005886">
    <property type="term" value="C:plasma membrane"/>
    <property type="evidence" value="ECO:0007669"/>
    <property type="project" value="UniProtKB-SubCell"/>
</dbReference>
<comment type="caution">
    <text evidence="13">The sequence shown here is derived from an EMBL/GenBank/DDBJ whole genome shotgun (WGS) entry which is preliminary data.</text>
</comment>
<dbReference type="PANTHER" id="PTHR43738">
    <property type="entry name" value="ABC TRANSPORTER, MEMBRANE PROTEIN"/>
    <property type="match status" value="1"/>
</dbReference>